<proteinExistence type="predicted"/>
<protein>
    <submittedName>
        <fullName evidence="1">Uncharacterized protein</fullName>
    </submittedName>
</protein>
<accession>A0ACB8ZER3</accession>
<reference evidence="2" key="1">
    <citation type="journal article" date="2022" name="Mol. Ecol. Resour.">
        <title>The genomes of chicory, endive, great burdock and yacon provide insights into Asteraceae palaeo-polyploidization history and plant inulin production.</title>
        <authorList>
            <person name="Fan W."/>
            <person name="Wang S."/>
            <person name="Wang H."/>
            <person name="Wang A."/>
            <person name="Jiang F."/>
            <person name="Liu H."/>
            <person name="Zhao H."/>
            <person name="Xu D."/>
            <person name="Zhang Y."/>
        </authorList>
    </citation>
    <scope>NUCLEOTIDE SEQUENCE [LARGE SCALE GENOMIC DNA]</scope>
    <source>
        <strain evidence="2">cv. Yunnan</strain>
    </source>
</reference>
<sequence>MSDNPFASLISTGLIAVKGGEWDQRRKIINPAFHMEKLKHMVPAFYMSCSEMIDNWLTILSPESSCEVDVWPYFRTLSSDAISRTSFGSSFQEGKKIFELLKELIDLIGLSLKSAYIPGTRMKEIDQQLKGLMKSIIKKRDAAKKAGEASHDDLLGILLDSNYKEIEQHGNNSFGLSMDEVIEECKLFYFAGQETTDVNEFKPERFSQGVSKVTNRKTVYLLFGGGPRICIGQNFSILEAKMAFVMILQRFSFEISPCYSHAPAYMPGVTPQFGAYLILHKL</sequence>
<name>A0ACB8ZER3_9ASTR</name>
<evidence type="ECO:0000313" key="2">
    <source>
        <dbReference type="Proteomes" id="UP001056120"/>
    </source>
</evidence>
<comment type="caution">
    <text evidence="1">The sequence shown here is derived from an EMBL/GenBank/DDBJ whole genome shotgun (WGS) entry which is preliminary data.</text>
</comment>
<dbReference type="EMBL" id="CM042043">
    <property type="protein sequence ID" value="KAI3696087.1"/>
    <property type="molecule type" value="Genomic_DNA"/>
</dbReference>
<reference evidence="1 2" key="2">
    <citation type="journal article" date="2022" name="Mol. Ecol. Resour.">
        <title>The genomes of chicory, endive, great burdock and yacon provide insights into Asteraceae paleo-polyploidization history and plant inulin production.</title>
        <authorList>
            <person name="Fan W."/>
            <person name="Wang S."/>
            <person name="Wang H."/>
            <person name="Wang A."/>
            <person name="Jiang F."/>
            <person name="Liu H."/>
            <person name="Zhao H."/>
            <person name="Xu D."/>
            <person name="Zhang Y."/>
        </authorList>
    </citation>
    <scope>NUCLEOTIDE SEQUENCE [LARGE SCALE GENOMIC DNA]</scope>
    <source>
        <strain evidence="2">cv. Yunnan</strain>
        <tissue evidence="1">Leaves</tissue>
    </source>
</reference>
<dbReference type="Proteomes" id="UP001056120">
    <property type="component" value="Linkage Group LG26"/>
</dbReference>
<evidence type="ECO:0000313" key="1">
    <source>
        <dbReference type="EMBL" id="KAI3696087.1"/>
    </source>
</evidence>
<keyword evidence="2" id="KW-1185">Reference proteome</keyword>
<gene>
    <name evidence="1" type="ORF">L1987_79096</name>
</gene>
<organism evidence="1 2">
    <name type="scientific">Smallanthus sonchifolius</name>
    <dbReference type="NCBI Taxonomy" id="185202"/>
    <lineage>
        <taxon>Eukaryota</taxon>
        <taxon>Viridiplantae</taxon>
        <taxon>Streptophyta</taxon>
        <taxon>Embryophyta</taxon>
        <taxon>Tracheophyta</taxon>
        <taxon>Spermatophyta</taxon>
        <taxon>Magnoliopsida</taxon>
        <taxon>eudicotyledons</taxon>
        <taxon>Gunneridae</taxon>
        <taxon>Pentapetalae</taxon>
        <taxon>asterids</taxon>
        <taxon>campanulids</taxon>
        <taxon>Asterales</taxon>
        <taxon>Asteraceae</taxon>
        <taxon>Asteroideae</taxon>
        <taxon>Heliantheae alliance</taxon>
        <taxon>Millerieae</taxon>
        <taxon>Smallanthus</taxon>
    </lineage>
</organism>